<keyword evidence="7 10" id="KW-0560">Oxidoreductase</keyword>
<keyword evidence="12" id="KW-0670">Pyruvate</keyword>
<dbReference type="Pfam" id="PF04055">
    <property type="entry name" value="Radical_SAM"/>
    <property type="match status" value="1"/>
</dbReference>
<comment type="function">
    <text evidence="1 10">Activation of pyruvate formate-lyase under anaerobic conditions by generation of an organic free radical, using S-adenosylmethionine and reduced flavodoxin as cosubstrates to produce 5'-deoxy-adenosine.</text>
</comment>
<dbReference type="PROSITE" id="PS51918">
    <property type="entry name" value="RADICAL_SAM"/>
    <property type="match status" value="1"/>
</dbReference>
<dbReference type="InterPro" id="IPR034457">
    <property type="entry name" value="Organic_radical-activating"/>
</dbReference>
<dbReference type="OrthoDB" id="9782387at2"/>
<sequence>MIKGAIHSIETFGSVDGPGIRFIVFLKGCNLRCKYCHNVDTWDPHSEDMRTADEILDFAERYRSYWGEEGGITVSGGEPLLQIDFLIDLFKKAKERGINTCIDTAVQPFTKEEPFFSKFEELMKYTDLLLVDIKHINREEHIKLTGLPNDNIKECFEYLDQIGKPIWIRHVLVPGITDNDEYLRETRKFIEKFSNIKRIDVLPYHSMGQMKFKELGIPYQLEGVESPTTERVENARAILNGKKN</sequence>
<evidence type="ECO:0000256" key="6">
    <source>
        <dbReference type="ARBA" id="ARBA00022723"/>
    </source>
</evidence>
<protein>
    <recommendedName>
        <fullName evidence="3 10">Pyruvate formate-lyase-activating enzyme</fullName>
        <ecNumber evidence="10">1.97.1.4</ecNumber>
    </recommendedName>
</protein>
<dbReference type="GO" id="GO:0005737">
    <property type="term" value="C:cytoplasm"/>
    <property type="evidence" value="ECO:0007669"/>
    <property type="project" value="UniProtKB-SubCell"/>
</dbReference>
<dbReference type="EC" id="1.97.1.4" evidence="10"/>
<evidence type="ECO:0000256" key="9">
    <source>
        <dbReference type="ARBA" id="ARBA00023014"/>
    </source>
</evidence>
<dbReference type="InterPro" id="IPR012838">
    <property type="entry name" value="PFL1_activating"/>
</dbReference>
<dbReference type="InterPro" id="IPR058240">
    <property type="entry name" value="rSAM_sf"/>
</dbReference>
<dbReference type="GO" id="GO:0046872">
    <property type="term" value="F:metal ion binding"/>
    <property type="evidence" value="ECO:0007669"/>
    <property type="project" value="UniProtKB-UniRule"/>
</dbReference>
<dbReference type="SUPFAM" id="SSF102114">
    <property type="entry name" value="Radical SAM enzymes"/>
    <property type="match status" value="1"/>
</dbReference>
<dbReference type="SFLD" id="SFLDG01066">
    <property type="entry name" value="organic_radical-activating_enz"/>
    <property type="match status" value="1"/>
</dbReference>
<evidence type="ECO:0000259" key="11">
    <source>
        <dbReference type="PROSITE" id="PS51918"/>
    </source>
</evidence>
<keyword evidence="5 10" id="KW-0949">S-adenosyl-L-methionine</keyword>
<feature type="domain" description="Radical SAM core" evidence="11">
    <location>
        <begin position="15"/>
        <end position="242"/>
    </location>
</feature>
<comment type="catalytic activity">
    <reaction evidence="10">
        <text>glycyl-[formate C-acetyltransferase] + reduced [flavodoxin] + S-adenosyl-L-methionine = glycin-2-yl radical-[formate C-acetyltransferase] + semiquinone [flavodoxin] + 5'-deoxyadenosine + L-methionine + H(+)</text>
        <dbReference type="Rhea" id="RHEA:19225"/>
        <dbReference type="Rhea" id="RHEA-COMP:10622"/>
        <dbReference type="Rhea" id="RHEA-COMP:12190"/>
        <dbReference type="Rhea" id="RHEA-COMP:12191"/>
        <dbReference type="Rhea" id="RHEA-COMP:14480"/>
        <dbReference type="ChEBI" id="CHEBI:15378"/>
        <dbReference type="ChEBI" id="CHEBI:17319"/>
        <dbReference type="ChEBI" id="CHEBI:29947"/>
        <dbReference type="ChEBI" id="CHEBI:32722"/>
        <dbReference type="ChEBI" id="CHEBI:57618"/>
        <dbReference type="ChEBI" id="CHEBI:57844"/>
        <dbReference type="ChEBI" id="CHEBI:59789"/>
        <dbReference type="ChEBI" id="CHEBI:140311"/>
        <dbReference type="EC" id="1.97.1.4"/>
    </reaction>
</comment>
<dbReference type="PANTHER" id="PTHR30352:SF5">
    <property type="entry name" value="PYRUVATE FORMATE-LYASE 1-ACTIVATING ENZYME"/>
    <property type="match status" value="1"/>
</dbReference>
<evidence type="ECO:0000256" key="10">
    <source>
        <dbReference type="RuleBase" id="RU362053"/>
    </source>
</evidence>
<keyword evidence="13" id="KW-1185">Reference proteome</keyword>
<evidence type="ECO:0000256" key="7">
    <source>
        <dbReference type="ARBA" id="ARBA00023002"/>
    </source>
</evidence>
<keyword evidence="9 10" id="KW-0411">Iron-sulfur</keyword>
<evidence type="ECO:0000256" key="4">
    <source>
        <dbReference type="ARBA" id="ARBA00022485"/>
    </source>
</evidence>
<keyword evidence="4 10" id="KW-0004">4Fe-4S</keyword>
<keyword evidence="10" id="KW-0963">Cytoplasm</keyword>
<evidence type="ECO:0000256" key="2">
    <source>
        <dbReference type="ARBA" id="ARBA00009777"/>
    </source>
</evidence>
<organism evidence="12 13">
    <name type="scientific">Butyrivibrio hungatei</name>
    <dbReference type="NCBI Taxonomy" id="185008"/>
    <lineage>
        <taxon>Bacteria</taxon>
        <taxon>Bacillati</taxon>
        <taxon>Bacillota</taxon>
        <taxon>Clostridia</taxon>
        <taxon>Lachnospirales</taxon>
        <taxon>Lachnospiraceae</taxon>
        <taxon>Butyrivibrio</taxon>
    </lineage>
</organism>
<comment type="similarity">
    <text evidence="2 10">Belongs to the organic radical-activating enzymes family.</text>
</comment>
<keyword evidence="8 10" id="KW-0408">Iron</keyword>
<evidence type="ECO:0000256" key="3">
    <source>
        <dbReference type="ARBA" id="ARBA00021356"/>
    </source>
</evidence>
<dbReference type="InterPro" id="IPR013785">
    <property type="entry name" value="Aldolase_TIM"/>
</dbReference>
<comment type="subcellular location">
    <subcellularLocation>
        <location evidence="10">Cytoplasm</location>
    </subcellularLocation>
</comment>
<dbReference type="RefSeq" id="WP_071174974.1">
    <property type="nucleotide sequence ID" value="NZ_CP017831.1"/>
</dbReference>
<accession>A0A1D9NXZ6</accession>
<dbReference type="Proteomes" id="UP000179284">
    <property type="component" value="Chromosome I"/>
</dbReference>
<dbReference type="GO" id="GO:0043365">
    <property type="term" value="F:[formate-C-acetyltransferase]-activating enzyme activity"/>
    <property type="evidence" value="ECO:0007669"/>
    <property type="project" value="UniProtKB-UniRule"/>
</dbReference>
<reference evidence="13" key="1">
    <citation type="submission" date="2016-10" db="EMBL/GenBank/DDBJ databases">
        <title>The complete genome sequence of the rumen bacterium Butyrivibrio hungatei MB2003.</title>
        <authorList>
            <person name="Palevich N."/>
            <person name="Kelly W.J."/>
            <person name="Leahy S.C."/>
            <person name="Altermann E."/>
            <person name="Rakonjac J."/>
            <person name="Attwood G.T."/>
        </authorList>
    </citation>
    <scope>NUCLEOTIDE SEQUENCE [LARGE SCALE GENOMIC DNA]</scope>
    <source>
        <strain evidence="13">MB2003</strain>
    </source>
</reference>
<comment type="cofactor">
    <cofactor evidence="10">
        <name>[4Fe-4S] cluster</name>
        <dbReference type="ChEBI" id="CHEBI:49883"/>
    </cofactor>
    <text evidence="10">Binds 1 [4Fe-4S] cluster. The cluster is coordinated with 3 cysteines and an exchangeable S-adenosyl-L-methionine.</text>
</comment>
<dbReference type="CDD" id="cd01335">
    <property type="entry name" value="Radical_SAM"/>
    <property type="match status" value="1"/>
</dbReference>
<proteinExistence type="inferred from homology"/>
<evidence type="ECO:0000256" key="8">
    <source>
        <dbReference type="ARBA" id="ARBA00023004"/>
    </source>
</evidence>
<dbReference type="NCBIfam" id="TIGR02493">
    <property type="entry name" value="PFLA"/>
    <property type="match status" value="1"/>
</dbReference>
<name>A0A1D9NXZ6_9FIRM</name>
<dbReference type="KEGG" id="bhu:bhn_I0123"/>
<gene>
    <name evidence="12" type="ORF">bhn_I0123</name>
</gene>
<evidence type="ECO:0000256" key="1">
    <source>
        <dbReference type="ARBA" id="ARBA00003141"/>
    </source>
</evidence>
<dbReference type="PANTHER" id="PTHR30352">
    <property type="entry name" value="PYRUVATE FORMATE-LYASE-ACTIVATING ENZYME"/>
    <property type="match status" value="1"/>
</dbReference>
<dbReference type="SFLD" id="SFLDS00029">
    <property type="entry name" value="Radical_SAM"/>
    <property type="match status" value="1"/>
</dbReference>
<dbReference type="InterPro" id="IPR001989">
    <property type="entry name" value="Radical_activat_CS"/>
</dbReference>
<evidence type="ECO:0000313" key="13">
    <source>
        <dbReference type="Proteomes" id="UP000179284"/>
    </source>
</evidence>
<dbReference type="InterPro" id="IPR007197">
    <property type="entry name" value="rSAM"/>
</dbReference>
<keyword evidence="6 10" id="KW-0479">Metal-binding</keyword>
<evidence type="ECO:0000256" key="5">
    <source>
        <dbReference type="ARBA" id="ARBA00022691"/>
    </source>
</evidence>
<dbReference type="EMBL" id="CP017831">
    <property type="protein sequence ID" value="AOZ95159.1"/>
    <property type="molecule type" value="Genomic_DNA"/>
</dbReference>
<dbReference type="GO" id="GO:0051539">
    <property type="term" value="F:4 iron, 4 sulfur cluster binding"/>
    <property type="evidence" value="ECO:0007669"/>
    <property type="project" value="UniProtKB-UniRule"/>
</dbReference>
<dbReference type="PROSITE" id="PS01087">
    <property type="entry name" value="RADICAL_ACTIVATING"/>
    <property type="match status" value="1"/>
</dbReference>
<dbReference type="Gene3D" id="3.20.20.70">
    <property type="entry name" value="Aldolase class I"/>
    <property type="match status" value="1"/>
</dbReference>
<dbReference type="AlphaFoldDB" id="A0A1D9NXZ6"/>
<evidence type="ECO:0000313" key="12">
    <source>
        <dbReference type="EMBL" id="AOZ95159.1"/>
    </source>
</evidence>